<reference evidence="1" key="1">
    <citation type="journal article" date="2015" name="Nature">
        <title>Complex archaea that bridge the gap between prokaryotes and eukaryotes.</title>
        <authorList>
            <person name="Spang A."/>
            <person name="Saw J.H."/>
            <person name="Jorgensen S.L."/>
            <person name="Zaremba-Niedzwiedzka K."/>
            <person name="Martijn J."/>
            <person name="Lind A.E."/>
            <person name="van Eijk R."/>
            <person name="Schleper C."/>
            <person name="Guy L."/>
            <person name="Ettema T.J."/>
        </authorList>
    </citation>
    <scope>NUCLEOTIDE SEQUENCE</scope>
</reference>
<gene>
    <name evidence="1" type="ORF">LCGC14_0442070</name>
</gene>
<dbReference type="EMBL" id="LAZR01000428">
    <property type="protein sequence ID" value="KKN69347.1"/>
    <property type="molecule type" value="Genomic_DNA"/>
</dbReference>
<name>A0A0F9T3F8_9ZZZZ</name>
<accession>A0A0F9T3F8</accession>
<proteinExistence type="predicted"/>
<sequence length="119" mass="13981">METIKIQISEVEGMSVKIPTEFTAHSFNKFYEQMQNIAKSMPNNHLVVSDITPERLKISNWPDKEVCFKMLKIWESEGKEKMIEWIKENLNIEFDPVEKSKLSSLMAGIRSKYKKELLK</sequence>
<comment type="caution">
    <text evidence="1">The sequence shown here is derived from an EMBL/GenBank/DDBJ whole genome shotgun (WGS) entry which is preliminary data.</text>
</comment>
<evidence type="ECO:0000313" key="1">
    <source>
        <dbReference type="EMBL" id="KKN69347.1"/>
    </source>
</evidence>
<organism evidence="1">
    <name type="scientific">marine sediment metagenome</name>
    <dbReference type="NCBI Taxonomy" id="412755"/>
    <lineage>
        <taxon>unclassified sequences</taxon>
        <taxon>metagenomes</taxon>
        <taxon>ecological metagenomes</taxon>
    </lineage>
</organism>
<dbReference type="AlphaFoldDB" id="A0A0F9T3F8"/>
<protein>
    <submittedName>
        <fullName evidence="1">Uncharacterized protein</fullName>
    </submittedName>
</protein>